<dbReference type="RefSeq" id="XP_035671262.1">
    <property type="nucleotide sequence ID" value="XM_035815369.1"/>
</dbReference>
<name>A0A9J7KW69_BRAFL</name>
<dbReference type="AlphaFoldDB" id="A0A9J7KW69"/>
<reference evidence="2" key="1">
    <citation type="journal article" date="2020" name="Nat. Ecol. Evol.">
        <title>Deeply conserved synteny resolves early events in vertebrate evolution.</title>
        <authorList>
            <person name="Simakov O."/>
            <person name="Marletaz F."/>
            <person name="Yue J.X."/>
            <person name="O'Connell B."/>
            <person name="Jenkins J."/>
            <person name="Brandt A."/>
            <person name="Calef R."/>
            <person name="Tung C.H."/>
            <person name="Huang T.K."/>
            <person name="Schmutz J."/>
            <person name="Satoh N."/>
            <person name="Yu J.K."/>
            <person name="Putnam N.H."/>
            <person name="Green R.E."/>
            <person name="Rokhsar D.S."/>
        </authorList>
    </citation>
    <scope>NUCLEOTIDE SEQUENCE [LARGE SCALE GENOMIC DNA]</scope>
    <source>
        <strain evidence="2">S238N-H82</strain>
    </source>
</reference>
<evidence type="ECO:0000256" key="1">
    <source>
        <dbReference type="SAM" id="SignalP"/>
    </source>
</evidence>
<dbReference type="OMA" id="CAGNCYF"/>
<dbReference type="KEGG" id="bfo:118412483"/>
<dbReference type="Pfam" id="PF14113">
    <property type="entry name" value="Tae4"/>
    <property type="match status" value="1"/>
</dbReference>
<dbReference type="Gene3D" id="3.90.1720.70">
    <property type="match status" value="1"/>
</dbReference>
<dbReference type="GeneID" id="118412483"/>
<feature type="chain" id="PRO_5039937324" evidence="1">
    <location>
        <begin position="23"/>
        <end position="196"/>
    </location>
</feature>
<protein>
    <submittedName>
        <fullName evidence="3">Uncharacterized protein LOC118412483</fullName>
    </submittedName>
</protein>
<dbReference type="OrthoDB" id="5945667at2759"/>
<reference evidence="3" key="2">
    <citation type="submission" date="2025-08" db="UniProtKB">
        <authorList>
            <consortium name="RefSeq"/>
        </authorList>
    </citation>
    <scope>IDENTIFICATION</scope>
    <source>
        <strain evidence="3">S238N-H82</strain>
        <tissue evidence="3">Testes</tissue>
    </source>
</reference>
<accession>A0A9J7KW69</accession>
<sequence length="196" mass="21621">MLKTTVWFVAVLFACVWHGSSAWLFSSSSSSSGSSSGSRPRSGWPSFSQLESNYPAYPGVFFGGRSWDELVDDEGLPAWLKDVTDKNTCAMRVSRALTHSGRQIVPGSCNWSGVRDRERRPYIIRVGTMRCYLENQYGPADVTGSSESSFRGKQGIIVFQNCGFQAATGHVDLWDGSDCAGNCYFSACSNIRLFEF</sequence>
<proteinExistence type="predicted"/>
<evidence type="ECO:0000313" key="2">
    <source>
        <dbReference type="Proteomes" id="UP000001554"/>
    </source>
</evidence>
<dbReference type="InterPro" id="IPR025562">
    <property type="entry name" value="Tae4"/>
</dbReference>
<gene>
    <name evidence="3" type="primary">LOC118412483</name>
</gene>
<keyword evidence="1" id="KW-0732">Signal</keyword>
<dbReference type="PROSITE" id="PS51257">
    <property type="entry name" value="PROKAR_LIPOPROTEIN"/>
    <property type="match status" value="1"/>
</dbReference>
<organism evidence="2 3">
    <name type="scientific">Branchiostoma floridae</name>
    <name type="common">Florida lancelet</name>
    <name type="synonym">Amphioxus</name>
    <dbReference type="NCBI Taxonomy" id="7739"/>
    <lineage>
        <taxon>Eukaryota</taxon>
        <taxon>Metazoa</taxon>
        <taxon>Chordata</taxon>
        <taxon>Cephalochordata</taxon>
        <taxon>Leptocardii</taxon>
        <taxon>Amphioxiformes</taxon>
        <taxon>Branchiostomatidae</taxon>
        <taxon>Branchiostoma</taxon>
    </lineage>
</organism>
<dbReference type="Proteomes" id="UP000001554">
    <property type="component" value="Chromosome 3"/>
</dbReference>
<keyword evidence="2" id="KW-1185">Reference proteome</keyword>
<feature type="signal peptide" evidence="1">
    <location>
        <begin position="1"/>
        <end position="22"/>
    </location>
</feature>
<evidence type="ECO:0000313" key="3">
    <source>
        <dbReference type="RefSeq" id="XP_035671262.1"/>
    </source>
</evidence>